<keyword evidence="1" id="KW-0378">Hydrolase</keyword>
<dbReference type="Pfam" id="PF04203">
    <property type="entry name" value="Sortase"/>
    <property type="match status" value="1"/>
</dbReference>
<evidence type="ECO:0000313" key="4">
    <source>
        <dbReference type="Proteomes" id="UP000018142"/>
    </source>
</evidence>
<dbReference type="AlphaFoldDB" id="R6RVH8"/>
<dbReference type="EMBL" id="CBFJ010000211">
    <property type="protein sequence ID" value="CDC49364.1"/>
    <property type="molecule type" value="Genomic_DNA"/>
</dbReference>
<dbReference type="InterPro" id="IPR009835">
    <property type="entry name" value="SrtB"/>
</dbReference>
<dbReference type="InterPro" id="IPR023365">
    <property type="entry name" value="Sortase_dom-sf"/>
</dbReference>
<feature type="active site" description="Acyl-thioester intermediate" evidence="2">
    <location>
        <position position="133"/>
    </location>
</feature>
<protein>
    <submittedName>
        <fullName evidence="3">Putative sortase SrtB family</fullName>
    </submittedName>
</protein>
<dbReference type="Gene3D" id="2.40.260.10">
    <property type="entry name" value="Sortase"/>
    <property type="match status" value="1"/>
</dbReference>
<proteinExistence type="predicted"/>
<sequence length="234" mass="27584">MMDCNCVVSPDGNSGNMVLYGHNMAVGTFFACLSEYWRTLYDSYDAPSMQFYKDHPTITFNTLYEEAEWKIFGIGLFNIYEEYGEVYYNYNNKHDFTSRDDFNHFIIDLMDRSDIFTDVDIEYGDDILTLSTCYWPFRSDMDNVRLAIFARKVRPGESTYVDVSKAKVNTYVKRWQWVYDNIGGGYDWSQSNWDRRKLLSYTAEDAERDGYTFIDDINDSDGIYDYNNGDGYDY</sequence>
<dbReference type="SUPFAM" id="SSF63817">
    <property type="entry name" value="Sortase"/>
    <property type="match status" value="1"/>
</dbReference>
<reference evidence="3" key="1">
    <citation type="submission" date="2012-11" db="EMBL/GenBank/DDBJ databases">
        <title>Dependencies among metagenomic species, viruses, plasmids and units of genetic variation.</title>
        <authorList>
            <person name="Nielsen H.B."/>
            <person name="Almeida M."/>
            <person name="Juncker A.S."/>
            <person name="Rasmussen S."/>
            <person name="Li J."/>
            <person name="Sunagawa S."/>
            <person name="Plichta D."/>
            <person name="Gautier L."/>
            <person name="Le Chatelier E."/>
            <person name="Peletier E."/>
            <person name="Bonde I."/>
            <person name="Nielsen T."/>
            <person name="Manichanh C."/>
            <person name="Arumugam M."/>
            <person name="Batto J."/>
            <person name="Santos M.B.Q.D."/>
            <person name="Blom N."/>
            <person name="Borruel N."/>
            <person name="Burgdorf K.S."/>
            <person name="Boumezbeur F."/>
            <person name="Casellas F."/>
            <person name="Dore J."/>
            <person name="Guarner F."/>
            <person name="Hansen T."/>
            <person name="Hildebrand F."/>
            <person name="Kaas R.S."/>
            <person name="Kennedy S."/>
            <person name="Kristiansen K."/>
            <person name="Kultima J.R."/>
            <person name="Leonard P."/>
            <person name="Levenez F."/>
            <person name="Lund O."/>
            <person name="Moumen B."/>
            <person name="Le Paslier D."/>
            <person name="Pons N."/>
            <person name="Pedersen O."/>
            <person name="Prifti E."/>
            <person name="Qin J."/>
            <person name="Raes J."/>
            <person name="Tap J."/>
            <person name="Tims S."/>
            <person name="Ussery D.W."/>
            <person name="Yamada T."/>
            <person name="MetaHit consortium"/>
            <person name="Renault P."/>
            <person name="Sicheritz-Ponten T."/>
            <person name="Bork P."/>
            <person name="Wang J."/>
            <person name="Brunak S."/>
            <person name="Ehrlich S.D."/>
        </authorList>
    </citation>
    <scope>NUCLEOTIDE SEQUENCE [LARGE SCALE GENOMIC DNA]</scope>
</reference>
<feature type="active site" description="Proton donor/acceptor" evidence="2">
    <location>
        <position position="22"/>
    </location>
</feature>
<dbReference type="Proteomes" id="UP000018142">
    <property type="component" value="Unassembled WGS sequence"/>
</dbReference>
<evidence type="ECO:0000313" key="3">
    <source>
        <dbReference type="EMBL" id="CDC49364.1"/>
    </source>
</evidence>
<accession>R6RVH8</accession>
<comment type="caution">
    <text evidence="3">The sequence shown here is derived from an EMBL/GenBank/DDBJ whole genome shotgun (WGS) entry which is preliminary data.</text>
</comment>
<evidence type="ECO:0000256" key="1">
    <source>
        <dbReference type="ARBA" id="ARBA00022801"/>
    </source>
</evidence>
<gene>
    <name evidence="3" type="ORF">BN788_00037</name>
</gene>
<name>R6RVH8_9FIRM</name>
<dbReference type="InterPro" id="IPR005754">
    <property type="entry name" value="Sortase"/>
</dbReference>
<evidence type="ECO:0000256" key="2">
    <source>
        <dbReference type="PIRSR" id="PIRSR605754-1"/>
    </source>
</evidence>
<dbReference type="CDD" id="cd05826">
    <property type="entry name" value="Sortase_B"/>
    <property type="match status" value="1"/>
</dbReference>
<organism evidence="3 4">
    <name type="scientific">[Eubacterium] siraeum CAG:80</name>
    <dbReference type="NCBI Taxonomy" id="1263080"/>
    <lineage>
        <taxon>Bacteria</taxon>
        <taxon>Bacillati</taxon>
        <taxon>Bacillota</taxon>
        <taxon>Clostridia</taxon>
        <taxon>Eubacteriales</taxon>
        <taxon>Oscillospiraceae</taxon>
        <taxon>Oscillospiraceae incertae sedis</taxon>
    </lineage>
</organism>
<dbReference type="GO" id="GO:0016787">
    <property type="term" value="F:hydrolase activity"/>
    <property type="evidence" value="ECO:0007669"/>
    <property type="project" value="UniProtKB-KW"/>
</dbReference>